<evidence type="ECO:0000256" key="3">
    <source>
        <dbReference type="ARBA" id="ARBA00012551"/>
    </source>
</evidence>
<dbReference type="InterPro" id="IPR033762">
    <property type="entry name" value="MCM_OB"/>
</dbReference>
<accession>A0A6A1UNC9</accession>
<gene>
    <name evidence="20" type="ORF">CJ030_MR0G000312</name>
    <name evidence="21" type="ORF">CJ030_MR7G000345</name>
</gene>
<name>A0A6A1UNC9_9ROSI</name>
<feature type="compositionally biased region" description="Polar residues" evidence="18">
    <location>
        <begin position="20"/>
        <end position="31"/>
    </location>
</feature>
<dbReference type="SUPFAM" id="SSF50249">
    <property type="entry name" value="Nucleic acid-binding proteins"/>
    <property type="match status" value="1"/>
</dbReference>
<dbReference type="PRINTS" id="PR01658">
    <property type="entry name" value="MCMPROTEIN2"/>
</dbReference>
<dbReference type="InterPro" id="IPR027925">
    <property type="entry name" value="MCM_N"/>
</dbReference>
<evidence type="ECO:0000256" key="5">
    <source>
        <dbReference type="ARBA" id="ARBA00022705"/>
    </source>
</evidence>
<keyword evidence="15" id="KW-0131">Cell cycle</keyword>
<dbReference type="InterPro" id="IPR059098">
    <property type="entry name" value="WHD_MCM2"/>
</dbReference>
<dbReference type="EMBL" id="RXIC02000025">
    <property type="protein sequence ID" value="KAB1207681.1"/>
    <property type="molecule type" value="Genomic_DNA"/>
</dbReference>
<reference evidence="20 22" key="2">
    <citation type="journal article" date="2019" name="Plant Biotechnol. J.">
        <title>The red bayberry genome and genetic basis of sex determination.</title>
        <authorList>
            <person name="Jia H.M."/>
            <person name="Jia H.J."/>
            <person name="Cai Q.L."/>
            <person name="Wang Y."/>
            <person name="Zhao H.B."/>
            <person name="Yang W.F."/>
            <person name="Wang G.Y."/>
            <person name="Li Y.H."/>
            <person name="Zhan D.L."/>
            <person name="Shen Y.T."/>
            <person name="Niu Q.F."/>
            <person name="Chang L."/>
            <person name="Qiu J."/>
            <person name="Zhao L."/>
            <person name="Xie H.B."/>
            <person name="Fu W.Y."/>
            <person name="Jin J."/>
            <person name="Li X.W."/>
            <person name="Jiao Y."/>
            <person name="Zhou C.C."/>
            <person name="Tu T."/>
            <person name="Chai C.Y."/>
            <person name="Gao J.L."/>
            <person name="Fan L.J."/>
            <person name="van de Weg E."/>
            <person name="Wang J.Y."/>
            <person name="Gao Z.S."/>
        </authorList>
    </citation>
    <scope>NUCLEOTIDE SEQUENCE [LARGE SCALE GENOMIC DNA]</scope>
    <source>
        <tissue evidence="20">Leaves</tissue>
    </source>
</reference>
<evidence type="ECO:0000256" key="14">
    <source>
        <dbReference type="ARBA" id="ARBA00023242"/>
    </source>
</evidence>
<evidence type="ECO:0000256" key="12">
    <source>
        <dbReference type="ARBA" id="ARBA00022840"/>
    </source>
</evidence>
<dbReference type="SUPFAM" id="SSF52540">
    <property type="entry name" value="P-loop containing nucleoside triphosphate hydrolases"/>
    <property type="match status" value="1"/>
</dbReference>
<dbReference type="InterPro" id="IPR012340">
    <property type="entry name" value="NA-bd_OB-fold"/>
</dbReference>
<evidence type="ECO:0000256" key="8">
    <source>
        <dbReference type="ARBA" id="ARBA00022771"/>
    </source>
</evidence>
<dbReference type="Gene3D" id="2.20.28.10">
    <property type="match status" value="1"/>
</dbReference>
<evidence type="ECO:0000256" key="16">
    <source>
        <dbReference type="ARBA" id="ARBA00047995"/>
    </source>
</evidence>
<feature type="compositionally biased region" description="Basic and acidic residues" evidence="18">
    <location>
        <begin position="89"/>
        <end position="115"/>
    </location>
</feature>
<keyword evidence="13" id="KW-0238">DNA-binding</keyword>
<comment type="subcellular location">
    <subcellularLocation>
        <location evidence="1">Nucleus</location>
    </subcellularLocation>
</comment>
<protein>
    <recommendedName>
        <fullName evidence="4">DNA replication licensing factor MCM2</fullName>
        <ecNumber evidence="3">3.6.4.12</ecNumber>
    </recommendedName>
    <alternativeName>
        <fullName evidence="17">DNA replication licensing factor mcm2</fullName>
    </alternativeName>
</protein>
<dbReference type="PROSITE" id="PS50051">
    <property type="entry name" value="MCM_2"/>
    <property type="match status" value="1"/>
</dbReference>
<dbReference type="GO" id="GO:0005524">
    <property type="term" value="F:ATP binding"/>
    <property type="evidence" value="ECO:0007669"/>
    <property type="project" value="UniProtKB-KW"/>
</dbReference>
<keyword evidence="6" id="KW-0479">Metal-binding</keyword>
<evidence type="ECO:0000313" key="20">
    <source>
        <dbReference type="EMBL" id="KAB1201696.1"/>
    </source>
</evidence>
<organism evidence="20 22">
    <name type="scientific">Morella rubra</name>
    <name type="common">Chinese bayberry</name>
    <dbReference type="NCBI Taxonomy" id="262757"/>
    <lineage>
        <taxon>Eukaryota</taxon>
        <taxon>Viridiplantae</taxon>
        <taxon>Streptophyta</taxon>
        <taxon>Embryophyta</taxon>
        <taxon>Tracheophyta</taxon>
        <taxon>Spermatophyta</taxon>
        <taxon>Magnoliopsida</taxon>
        <taxon>eudicotyledons</taxon>
        <taxon>Gunneridae</taxon>
        <taxon>Pentapetalae</taxon>
        <taxon>rosids</taxon>
        <taxon>fabids</taxon>
        <taxon>Fagales</taxon>
        <taxon>Myricaceae</taxon>
        <taxon>Morella</taxon>
    </lineage>
</organism>
<dbReference type="Gene3D" id="2.40.50.140">
    <property type="entry name" value="Nucleic acid-binding proteins"/>
    <property type="match status" value="1"/>
</dbReference>
<keyword evidence="14" id="KW-0539">Nucleus</keyword>
<dbReference type="InterPro" id="IPR027417">
    <property type="entry name" value="P-loop_NTPase"/>
</dbReference>
<dbReference type="AlphaFoldDB" id="A0A6A1UNC9"/>
<comment type="similarity">
    <text evidence="2">Belongs to the MCM family.</text>
</comment>
<dbReference type="PANTHER" id="PTHR11630">
    <property type="entry name" value="DNA REPLICATION LICENSING FACTOR MCM FAMILY MEMBER"/>
    <property type="match status" value="1"/>
</dbReference>
<keyword evidence="12" id="KW-0067">ATP-binding</keyword>
<dbReference type="GO" id="GO:0000727">
    <property type="term" value="P:double-strand break repair via break-induced replication"/>
    <property type="evidence" value="ECO:0007669"/>
    <property type="project" value="TreeGrafter"/>
</dbReference>
<dbReference type="PROSITE" id="PS00847">
    <property type="entry name" value="MCM_1"/>
    <property type="match status" value="1"/>
</dbReference>
<dbReference type="Gene3D" id="3.30.1640.10">
    <property type="entry name" value="mini-chromosome maintenance (MCM) complex, chain A, domain 1"/>
    <property type="match status" value="1"/>
</dbReference>
<evidence type="ECO:0000256" key="11">
    <source>
        <dbReference type="ARBA" id="ARBA00022833"/>
    </source>
</evidence>
<dbReference type="Pfam" id="PF17207">
    <property type="entry name" value="MCM_OB"/>
    <property type="match status" value="1"/>
</dbReference>
<dbReference type="FunFam" id="2.20.28.10:FF:000002">
    <property type="entry name" value="DNA helicase"/>
    <property type="match status" value="1"/>
</dbReference>
<evidence type="ECO:0000256" key="18">
    <source>
        <dbReference type="SAM" id="MobiDB-lite"/>
    </source>
</evidence>
<dbReference type="Pfam" id="PF00493">
    <property type="entry name" value="MCM"/>
    <property type="match status" value="1"/>
</dbReference>
<evidence type="ECO:0000256" key="7">
    <source>
        <dbReference type="ARBA" id="ARBA00022741"/>
    </source>
</evidence>
<feature type="compositionally biased region" description="Acidic residues" evidence="18">
    <location>
        <begin position="48"/>
        <end position="62"/>
    </location>
</feature>
<evidence type="ECO:0000256" key="10">
    <source>
        <dbReference type="ARBA" id="ARBA00022806"/>
    </source>
</evidence>
<evidence type="ECO:0000313" key="22">
    <source>
        <dbReference type="Proteomes" id="UP000516437"/>
    </source>
</evidence>
<feature type="region of interest" description="Disordered" evidence="18">
    <location>
        <begin position="1"/>
        <end position="188"/>
    </location>
</feature>
<evidence type="ECO:0000256" key="6">
    <source>
        <dbReference type="ARBA" id="ARBA00022723"/>
    </source>
</evidence>
<dbReference type="GO" id="GO:0003697">
    <property type="term" value="F:single-stranded DNA binding"/>
    <property type="evidence" value="ECO:0007669"/>
    <property type="project" value="TreeGrafter"/>
</dbReference>
<comment type="caution">
    <text evidence="20">The sequence shown here is derived from an EMBL/GenBank/DDBJ whole genome shotgun (WGS) entry which is preliminary data.</text>
</comment>
<dbReference type="OrthoDB" id="844at2759"/>
<evidence type="ECO:0000256" key="15">
    <source>
        <dbReference type="ARBA" id="ARBA00023306"/>
    </source>
</evidence>
<dbReference type="Pfam" id="PF23669">
    <property type="entry name" value="WHD_MCM2"/>
    <property type="match status" value="1"/>
</dbReference>
<feature type="compositionally biased region" description="Acidic residues" evidence="18">
    <location>
        <begin position="175"/>
        <end position="188"/>
    </location>
</feature>
<dbReference type="CDD" id="cd17753">
    <property type="entry name" value="MCM2"/>
    <property type="match status" value="1"/>
</dbReference>
<dbReference type="InterPro" id="IPR008045">
    <property type="entry name" value="MCM2"/>
</dbReference>
<dbReference type="Gene3D" id="3.40.50.300">
    <property type="entry name" value="P-loop containing nucleotide triphosphate hydrolases"/>
    <property type="match status" value="1"/>
</dbReference>
<dbReference type="GO" id="GO:0000347">
    <property type="term" value="C:THO complex"/>
    <property type="evidence" value="ECO:0007669"/>
    <property type="project" value="UniProtKB-ARBA"/>
</dbReference>
<dbReference type="Pfam" id="PF12619">
    <property type="entry name" value="MCM2_N"/>
    <property type="match status" value="1"/>
</dbReference>
<keyword evidence="9" id="KW-0378">Hydrolase</keyword>
<dbReference type="EC" id="3.6.4.12" evidence="3"/>
<dbReference type="GO" id="GO:0043138">
    <property type="term" value="F:3'-5' DNA helicase activity"/>
    <property type="evidence" value="ECO:0007669"/>
    <property type="project" value="TreeGrafter"/>
</dbReference>
<dbReference type="PANTHER" id="PTHR11630:SF44">
    <property type="entry name" value="DNA REPLICATION LICENSING FACTOR MCM2"/>
    <property type="match status" value="1"/>
</dbReference>
<proteinExistence type="inferred from homology"/>
<sequence>MAGEGEGPSSTPESPTSTGFNSDQLPRTTDNFTDDEEAAVDSHIIRDEPEEVEEEEDGEDLFNDTFMDDYRRMNEHDQYESVGLDDSLEDNRDLDQIMRDRRAAELELDAREGRNTNRKLPQLLHDQDTDDDNYRHSKRARATAPRNYDEADGTQSSPGRSQRGYSREDVPMTDQTDDDHYEDEDDDEAEFEMYRVQGTLREWVTRDEVRRFISKKFKDFLLTYVNPKNDHGNFEYVRLINEMVSGKVPVTPSFHLVPYTFTMWSNKCSLEIDYKQFIYIHPNIAIWLADAPQSVLEVMEEVAKSVVFDLHPNYKNIHQKIYVRVTNLPVYDQIRNIRQIHLNTMIRIGGVVTRRSGVFPQLQQVKYDCTKCGTILGPFFQNSYSEVKVGSCPECQSKGPFTVNVEQTIYRNYQKLTLQESPGIVPAGRLPRYKEVILLNDLIDCARPGEEIEVTGIYTNNFDLSLNTKNGFPVFATVVEANYVTKKQDLFSAYKLTQEDKEEIEKLAKDPRIGERISKSIAPSIYGHEDIKTAIALAMFGGQEKNVEGKHRLRGDINVLLLGDPGTAKSQFLKYVEKTGHRAVYTTGKGASAVGLTAAVHKDPVTREWTLEGGALVLADKGICLIDEFDKMNDQDRVSIHEAMEQQSISISKAGIVTSLQARCSVIAAANPIGGRYDSSKTLSQNVELTDPIISRFDILCVVKLLDGLNRNEIDNSQDVVDPVTDEMLANFVVDSHFKSQPKGGHGDDKPVSESNEDIQASARPVDPEILPQDLLKKYITYAKLNVFPRLHDADMDKLTHVYAELRRESSHGQGVPIAVRHIESMIRMSEAHAKMHLRQHVTQEDVDMAIRVLLDSFISTQKFGVQKALQKSFRKYMTFKKDYNELLLYLLRELVKNALHFEQIVTGSSLGLTHIDVKVEDLQSKAQEHEIYDLRPFFTSPQFSRANFVLDEERGVIRHRLAT</sequence>
<dbReference type="InterPro" id="IPR018525">
    <property type="entry name" value="MCM_CS"/>
</dbReference>
<evidence type="ECO:0000256" key="2">
    <source>
        <dbReference type="ARBA" id="ARBA00008010"/>
    </source>
</evidence>
<feature type="compositionally biased region" description="Polar residues" evidence="18">
    <location>
        <begin position="153"/>
        <end position="164"/>
    </location>
</feature>
<dbReference type="InterPro" id="IPR031327">
    <property type="entry name" value="MCM"/>
</dbReference>
<dbReference type="GO" id="GO:0008270">
    <property type="term" value="F:zinc ion binding"/>
    <property type="evidence" value="ECO:0007669"/>
    <property type="project" value="UniProtKB-KW"/>
</dbReference>
<dbReference type="GO" id="GO:1902975">
    <property type="term" value="P:mitotic DNA replication initiation"/>
    <property type="evidence" value="ECO:0007669"/>
    <property type="project" value="TreeGrafter"/>
</dbReference>
<dbReference type="InterPro" id="IPR001208">
    <property type="entry name" value="MCM_dom"/>
</dbReference>
<keyword evidence="11" id="KW-0862">Zinc</keyword>
<feature type="domain" description="MCM C-terminal AAA(+) ATPase" evidence="19">
    <location>
        <begin position="513"/>
        <end position="703"/>
    </location>
</feature>
<dbReference type="GO" id="GO:0017116">
    <property type="term" value="F:single-stranded DNA helicase activity"/>
    <property type="evidence" value="ECO:0007669"/>
    <property type="project" value="TreeGrafter"/>
</dbReference>
<dbReference type="Proteomes" id="UP000516437">
    <property type="component" value="Chromosome 7"/>
</dbReference>
<dbReference type="GO" id="GO:0016787">
    <property type="term" value="F:hydrolase activity"/>
    <property type="evidence" value="ECO:0007669"/>
    <property type="project" value="UniProtKB-KW"/>
</dbReference>
<dbReference type="Pfam" id="PF17855">
    <property type="entry name" value="MCM_lid"/>
    <property type="match status" value="1"/>
</dbReference>
<dbReference type="FunFam" id="3.40.50.300:FF:000138">
    <property type="entry name" value="DNA helicase"/>
    <property type="match status" value="1"/>
</dbReference>
<evidence type="ECO:0000259" key="19">
    <source>
        <dbReference type="PROSITE" id="PS50051"/>
    </source>
</evidence>
<reference evidence="20" key="1">
    <citation type="submission" date="2018-07" db="EMBL/GenBank/DDBJ databases">
        <authorList>
            <person name="Gao Z.-S."/>
            <person name="Jia H.-M."/>
            <person name="Jia H.-J."/>
            <person name="Cai Q.-L."/>
            <person name="Wang Y."/>
            <person name="Zhao H.-B."/>
        </authorList>
    </citation>
    <scope>NUCLEOTIDE SEQUENCE</scope>
    <source>
        <tissue evidence="20">Leaves</tissue>
    </source>
</reference>
<evidence type="ECO:0000256" key="17">
    <source>
        <dbReference type="ARBA" id="ARBA00074927"/>
    </source>
</evidence>
<keyword evidence="5" id="KW-0235">DNA replication</keyword>
<feature type="region of interest" description="Disordered" evidence="18">
    <location>
        <begin position="738"/>
        <end position="764"/>
    </location>
</feature>
<reference evidence="20" key="3">
    <citation type="submission" date="2019-09" db="EMBL/GenBank/DDBJ databases">
        <authorList>
            <person name="Gao Z."/>
        </authorList>
    </citation>
    <scope>NUCLEOTIDE SEQUENCE</scope>
    <source>
        <tissue evidence="20">Leaves</tissue>
    </source>
</reference>
<comment type="catalytic activity">
    <reaction evidence="16">
        <text>ATP + H2O = ADP + phosphate + H(+)</text>
        <dbReference type="Rhea" id="RHEA:13065"/>
        <dbReference type="ChEBI" id="CHEBI:15377"/>
        <dbReference type="ChEBI" id="CHEBI:15378"/>
        <dbReference type="ChEBI" id="CHEBI:30616"/>
        <dbReference type="ChEBI" id="CHEBI:43474"/>
        <dbReference type="ChEBI" id="CHEBI:456216"/>
        <dbReference type="EC" id="3.6.4.12"/>
    </reaction>
</comment>
<dbReference type="Pfam" id="PF14551">
    <property type="entry name" value="MCM_N"/>
    <property type="match status" value="1"/>
</dbReference>
<evidence type="ECO:0000256" key="4">
    <source>
        <dbReference type="ARBA" id="ARBA00018925"/>
    </source>
</evidence>
<evidence type="ECO:0000256" key="1">
    <source>
        <dbReference type="ARBA" id="ARBA00004123"/>
    </source>
</evidence>
<evidence type="ECO:0000313" key="21">
    <source>
        <dbReference type="EMBL" id="KAB1207681.1"/>
    </source>
</evidence>
<evidence type="ECO:0000256" key="13">
    <source>
        <dbReference type="ARBA" id="ARBA00023125"/>
    </source>
</evidence>
<dbReference type="GO" id="GO:0042555">
    <property type="term" value="C:MCM complex"/>
    <property type="evidence" value="ECO:0007669"/>
    <property type="project" value="InterPro"/>
</dbReference>
<dbReference type="SMART" id="SM00350">
    <property type="entry name" value="MCM"/>
    <property type="match status" value="1"/>
</dbReference>
<dbReference type="EMBL" id="RXIC02000029">
    <property type="protein sequence ID" value="KAB1201696.1"/>
    <property type="molecule type" value="Genomic_DNA"/>
</dbReference>
<feature type="compositionally biased region" description="Basic and acidic residues" evidence="18">
    <location>
        <begin position="68"/>
        <end position="79"/>
    </location>
</feature>
<dbReference type="PRINTS" id="PR01657">
    <property type="entry name" value="MCMFAMILY"/>
</dbReference>
<dbReference type="InterPro" id="IPR041562">
    <property type="entry name" value="MCM_lid"/>
</dbReference>
<keyword evidence="8" id="KW-0863">Zinc-finger</keyword>
<keyword evidence="10" id="KW-0347">Helicase</keyword>
<keyword evidence="22" id="KW-1185">Reference proteome</keyword>
<keyword evidence="7" id="KW-0547">Nucleotide-binding</keyword>
<evidence type="ECO:0000256" key="9">
    <source>
        <dbReference type="ARBA" id="ARBA00022801"/>
    </source>
</evidence>
<feature type="compositionally biased region" description="Low complexity" evidence="18">
    <location>
        <begin position="7"/>
        <end position="19"/>
    </location>
</feature>